<evidence type="ECO:0000256" key="14">
    <source>
        <dbReference type="ARBA" id="ARBA00023257"/>
    </source>
</evidence>
<dbReference type="EMBL" id="CAJPWZ010001417">
    <property type="protein sequence ID" value="CAG2214626.1"/>
    <property type="molecule type" value="Genomic_DNA"/>
</dbReference>
<feature type="chain" id="PRO_5035720153" evidence="18">
    <location>
        <begin position="19"/>
        <end position="662"/>
    </location>
</feature>
<dbReference type="PANTHER" id="PTHR32546:SF26">
    <property type="entry name" value="SMOG, ISOFORM D"/>
    <property type="match status" value="1"/>
</dbReference>
<keyword evidence="8" id="KW-0297">G-protein coupled receptor</keyword>
<feature type="domain" description="G-protein coupled receptors family 3 profile" evidence="19">
    <location>
        <begin position="346"/>
        <end position="584"/>
    </location>
</feature>
<keyword evidence="15" id="KW-0966">Cell projection</keyword>
<keyword evidence="5 18" id="KW-0732">Signal</keyword>
<dbReference type="InterPro" id="IPR054714">
    <property type="entry name" value="GPR158_179_extracellular"/>
</dbReference>
<dbReference type="InterPro" id="IPR043458">
    <property type="entry name" value="GPR158/179"/>
</dbReference>
<keyword evidence="4 17" id="KW-0812">Transmembrane</keyword>
<dbReference type="Pfam" id="PF22572">
    <property type="entry name" value="GPR158_179_EC"/>
    <property type="match status" value="1"/>
</dbReference>
<feature type="transmembrane region" description="Helical" evidence="17">
    <location>
        <begin position="416"/>
        <end position="440"/>
    </location>
</feature>
<dbReference type="Gene3D" id="3.30.450.20">
    <property type="entry name" value="PAS domain"/>
    <property type="match status" value="1"/>
</dbReference>
<dbReference type="GO" id="GO:0043005">
    <property type="term" value="C:neuron projection"/>
    <property type="evidence" value="ECO:0007669"/>
    <property type="project" value="UniProtKB-SubCell"/>
</dbReference>
<feature type="transmembrane region" description="Helical" evidence="17">
    <location>
        <begin position="526"/>
        <end position="544"/>
    </location>
</feature>
<dbReference type="CDD" id="cd12913">
    <property type="entry name" value="PDC1_MCP_like"/>
    <property type="match status" value="1"/>
</dbReference>
<evidence type="ECO:0000256" key="16">
    <source>
        <dbReference type="ARBA" id="ARBA00034104"/>
    </source>
</evidence>
<evidence type="ECO:0000256" key="7">
    <source>
        <dbReference type="ARBA" id="ARBA00023018"/>
    </source>
</evidence>
<sequence length="662" mass="75112">MVLLIILMLFWQTYDNYAGHTGKEAAKLALEYVSRIEQNPCTGGTEETLDLTFNHTAWEKYTQPAILTSNFLTSVIMKNNGSLDSLTDEMFFSLVRNNVNSIKTVFGSCIAIEPGIYSKYSSFAPYSYRQSGFVLAHDIALSYMYQDNKTEWYYNLKIRNWENVTQTVFKTKYRKGKISLLEHEIVVPTATLEDGLWTKPYFDCGGGDIWMVTYSSPIFSLDIAGRPKFQGIASVDIQLTNIDINQCDQDSTHIFSDIDIFRGTHRCPSTTECKFIEGQGFQRGAYECVCSKGYYFPDINAQVKAFSGLEMENSSDTTQYKCLPCKEGCSECDDDSPCLYEYQFLFRFLLLLLTLLTFIAIVTLLAFTVILRDKPVIKAGSPMFLLLMCTGGLLVCATGFIAYPKPSEFICATQTWVFHIGFSLMYGALVAKTWRIAIIFKSANTLQRVYLPDKELLKRFFPLIFIIAMFLLIWTISESVKTEILETLSSYLIYAIQCVEALLLLLGVYLCYVVRKAPGHFNESKYITWAVYNGILLGSFLLILTHVIGHHHGPDMLYLFECLQIQVFATITLTLIYVPKLIALYRNDDVKKGSNTFSYGGKNNKTNSIDIVQSKDIHSYEIKTAVSKSIFSSEYLKMDTDKRCPTESIGTQTILNTDMDNL</sequence>
<feature type="signal peptide" evidence="18">
    <location>
        <begin position="1"/>
        <end position="18"/>
    </location>
</feature>
<accession>A0A8S3S0K5</accession>
<keyword evidence="21" id="KW-1185">Reference proteome</keyword>
<evidence type="ECO:0000256" key="2">
    <source>
        <dbReference type="ARBA" id="ARBA00007242"/>
    </source>
</evidence>
<keyword evidence="6 17" id="KW-1133">Transmembrane helix</keyword>
<keyword evidence="9 17" id="KW-0472">Membrane</keyword>
<feature type="transmembrane region" description="Helical" evidence="17">
    <location>
        <begin position="344"/>
        <end position="371"/>
    </location>
</feature>
<feature type="transmembrane region" description="Helical" evidence="17">
    <location>
        <begin position="383"/>
        <end position="404"/>
    </location>
</feature>
<dbReference type="GO" id="GO:0045211">
    <property type="term" value="C:postsynaptic membrane"/>
    <property type="evidence" value="ECO:0007669"/>
    <property type="project" value="UniProtKB-SubCell"/>
</dbReference>
<keyword evidence="3" id="KW-1003">Cell membrane</keyword>
<evidence type="ECO:0000256" key="11">
    <source>
        <dbReference type="ARBA" id="ARBA00023170"/>
    </source>
</evidence>
<evidence type="ECO:0000256" key="5">
    <source>
        <dbReference type="ARBA" id="ARBA00022729"/>
    </source>
</evidence>
<evidence type="ECO:0000256" key="3">
    <source>
        <dbReference type="ARBA" id="ARBA00022475"/>
    </source>
</evidence>
<evidence type="ECO:0000256" key="10">
    <source>
        <dbReference type="ARBA" id="ARBA00023157"/>
    </source>
</evidence>
<evidence type="ECO:0000256" key="17">
    <source>
        <dbReference type="SAM" id="Phobius"/>
    </source>
</evidence>
<name>A0A8S3S0K5_MYTED</name>
<dbReference type="InterPro" id="IPR017978">
    <property type="entry name" value="GPCR_3_C"/>
</dbReference>
<keyword evidence="14" id="KW-0628">Postsynaptic cell membrane</keyword>
<dbReference type="Proteomes" id="UP000683360">
    <property type="component" value="Unassembled WGS sequence"/>
</dbReference>
<dbReference type="OrthoDB" id="2129233at2759"/>
<dbReference type="PROSITE" id="PS50259">
    <property type="entry name" value="G_PROTEIN_RECEP_F3_4"/>
    <property type="match status" value="1"/>
</dbReference>
<evidence type="ECO:0000256" key="15">
    <source>
        <dbReference type="ARBA" id="ARBA00023273"/>
    </source>
</evidence>
<feature type="transmembrane region" description="Helical" evidence="17">
    <location>
        <begin position="556"/>
        <end position="578"/>
    </location>
</feature>
<dbReference type="GO" id="GO:0004930">
    <property type="term" value="F:G protein-coupled receptor activity"/>
    <property type="evidence" value="ECO:0007669"/>
    <property type="project" value="UniProtKB-KW"/>
</dbReference>
<feature type="transmembrane region" description="Helical" evidence="17">
    <location>
        <begin position="460"/>
        <end position="476"/>
    </location>
</feature>
<evidence type="ECO:0000256" key="12">
    <source>
        <dbReference type="ARBA" id="ARBA00023180"/>
    </source>
</evidence>
<evidence type="ECO:0000256" key="8">
    <source>
        <dbReference type="ARBA" id="ARBA00023040"/>
    </source>
</evidence>
<keyword evidence="13" id="KW-0807">Transducer</keyword>
<evidence type="ECO:0000256" key="18">
    <source>
        <dbReference type="SAM" id="SignalP"/>
    </source>
</evidence>
<comment type="subcellular location">
    <subcellularLocation>
        <location evidence="1">Cell projection</location>
        <location evidence="1">Neuron projection</location>
    </subcellularLocation>
    <subcellularLocation>
        <location evidence="16">Postsynaptic cell membrane</location>
        <topology evidence="16">Multi-pass membrane protein</topology>
    </subcellularLocation>
</comment>
<organism evidence="20 21">
    <name type="scientific">Mytilus edulis</name>
    <name type="common">Blue mussel</name>
    <dbReference type="NCBI Taxonomy" id="6550"/>
    <lineage>
        <taxon>Eukaryota</taxon>
        <taxon>Metazoa</taxon>
        <taxon>Spiralia</taxon>
        <taxon>Lophotrochozoa</taxon>
        <taxon>Mollusca</taxon>
        <taxon>Bivalvia</taxon>
        <taxon>Autobranchia</taxon>
        <taxon>Pteriomorphia</taxon>
        <taxon>Mytilida</taxon>
        <taxon>Mytiloidea</taxon>
        <taxon>Mytilidae</taxon>
        <taxon>Mytilinae</taxon>
        <taxon>Mytilus</taxon>
    </lineage>
</organism>
<evidence type="ECO:0000256" key="13">
    <source>
        <dbReference type="ARBA" id="ARBA00023224"/>
    </source>
</evidence>
<evidence type="ECO:0000313" key="21">
    <source>
        <dbReference type="Proteomes" id="UP000683360"/>
    </source>
</evidence>
<dbReference type="Pfam" id="PF00003">
    <property type="entry name" value="7tm_3"/>
    <property type="match status" value="1"/>
</dbReference>
<dbReference type="AlphaFoldDB" id="A0A8S3S0K5"/>
<comment type="similarity">
    <text evidence="2">Belongs to the G-protein coupled receptor 3 family.</text>
</comment>
<reference evidence="20" key="1">
    <citation type="submission" date="2021-03" db="EMBL/GenBank/DDBJ databases">
        <authorList>
            <person name="Bekaert M."/>
        </authorList>
    </citation>
    <scope>NUCLEOTIDE SEQUENCE</scope>
</reference>
<keyword evidence="12" id="KW-0325">Glycoprotein</keyword>
<keyword evidence="10" id="KW-1015">Disulfide bond</keyword>
<dbReference type="PANTHER" id="PTHR32546">
    <property type="entry name" value="G-PROTEIN COUPLED RECEPTOR 158-RELATED"/>
    <property type="match status" value="1"/>
</dbReference>
<comment type="caution">
    <text evidence="20">The sequence shown here is derived from an EMBL/GenBank/DDBJ whole genome shotgun (WGS) entry which is preliminary data.</text>
</comment>
<evidence type="ECO:0000259" key="19">
    <source>
        <dbReference type="PROSITE" id="PS50259"/>
    </source>
</evidence>
<feature type="transmembrane region" description="Helical" evidence="17">
    <location>
        <begin position="491"/>
        <end position="514"/>
    </location>
</feature>
<evidence type="ECO:0000256" key="1">
    <source>
        <dbReference type="ARBA" id="ARBA00004487"/>
    </source>
</evidence>
<evidence type="ECO:0000256" key="9">
    <source>
        <dbReference type="ARBA" id="ARBA00023136"/>
    </source>
</evidence>
<evidence type="ECO:0000256" key="4">
    <source>
        <dbReference type="ARBA" id="ARBA00022692"/>
    </source>
</evidence>
<proteinExistence type="inferred from homology"/>
<evidence type="ECO:0000256" key="6">
    <source>
        <dbReference type="ARBA" id="ARBA00022989"/>
    </source>
</evidence>
<gene>
    <name evidence="20" type="ORF">MEDL_28452</name>
</gene>
<keyword evidence="11" id="KW-0675">Receptor</keyword>
<evidence type="ECO:0000313" key="20">
    <source>
        <dbReference type="EMBL" id="CAG2214626.1"/>
    </source>
</evidence>
<keyword evidence="7" id="KW-0770">Synapse</keyword>
<protein>
    <submittedName>
        <fullName evidence="20">GPR158</fullName>
    </submittedName>
</protein>